<feature type="transmembrane region" description="Helical" evidence="2">
    <location>
        <begin position="57"/>
        <end position="83"/>
    </location>
</feature>
<gene>
    <name evidence="3" type="ORF">X975_02969</name>
</gene>
<dbReference type="AlphaFoldDB" id="A0A087T4X3"/>
<evidence type="ECO:0000313" key="3">
    <source>
        <dbReference type="EMBL" id="KFM60162.1"/>
    </source>
</evidence>
<name>A0A087T4X3_STEMI</name>
<feature type="transmembrane region" description="Helical" evidence="2">
    <location>
        <begin position="12"/>
        <end position="31"/>
    </location>
</feature>
<reference evidence="3 4" key="1">
    <citation type="submission" date="2013-11" db="EMBL/GenBank/DDBJ databases">
        <title>Genome sequencing of Stegodyphus mimosarum.</title>
        <authorList>
            <person name="Bechsgaard J."/>
        </authorList>
    </citation>
    <scope>NUCLEOTIDE SEQUENCE [LARGE SCALE GENOMIC DNA]</scope>
</reference>
<feature type="compositionally biased region" description="Basic and acidic residues" evidence="1">
    <location>
        <begin position="170"/>
        <end position="180"/>
    </location>
</feature>
<feature type="region of interest" description="Disordered" evidence="1">
    <location>
        <begin position="164"/>
        <end position="214"/>
    </location>
</feature>
<keyword evidence="4" id="KW-1185">Reference proteome</keyword>
<organism evidence="3 4">
    <name type="scientific">Stegodyphus mimosarum</name>
    <name type="common">African social velvet spider</name>
    <dbReference type="NCBI Taxonomy" id="407821"/>
    <lineage>
        <taxon>Eukaryota</taxon>
        <taxon>Metazoa</taxon>
        <taxon>Ecdysozoa</taxon>
        <taxon>Arthropoda</taxon>
        <taxon>Chelicerata</taxon>
        <taxon>Arachnida</taxon>
        <taxon>Araneae</taxon>
        <taxon>Araneomorphae</taxon>
        <taxon>Entelegynae</taxon>
        <taxon>Eresoidea</taxon>
        <taxon>Eresidae</taxon>
        <taxon>Stegodyphus</taxon>
    </lineage>
</organism>
<keyword evidence="2" id="KW-1133">Transmembrane helix</keyword>
<evidence type="ECO:0000313" key="4">
    <source>
        <dbReference type="Proteomes" id="UP000054359"/>
    </source>
</evidence>
<protein>
    <submittedName>
        <fullName evidence="3">Uncharacterized protein</fullName>
    </submittedName>
</protein>
<proteinExistence type="predicted"/>
<evidence type="ECO:0000256" key="1">
    <source>
        <dbReference type="SAM" id="MobiDB-lite"/>
    </source>
</evidence>
<dbReference type="EMBL" id="KK113423">
    <property type="protein sequence ID" value="KFM60162.1"/>
    <property type="molecule type" value="Genomic_DNA"/>
</dbReference>
<accession>A0A087T4X3</accession>
<evidence type="ECO:0000256" key="2">
    <source>
        <dbReference type="SAM" id="Phobius"/>
    </source>
</evidence>
<sequence>MEIAMPTKSFMSFVVVWILVADIICLADVALPTTPKEEHESFIPEKNSASGRKSNSAIAILFGIGICATLLLIVIIIFIIVFAKCTWKKKTAISGAVSPYNVLLNDIPQNVFSNIPVQPQQLSANNLPTAVNIPQVPNPESRPSVFDQVRKDIDSIINLLRRQKHSKPGKLPEENDRKETYQVPPMYPNLDQMPSAPELNGTINPDFKNEEGVE</sequence>
<dbReference type="Proteomes" id="UP000054359">
    <property type="component" value="Unassembled WGS sequence"/>
</dbReference>
<keyword evidence="2" id="KW-0812">Transmembrane</keyword>
<feature type="non-terminal residue" evidence="3">
    <location>
        <position position="214"/>
    </location>
</feature>
<keyword evidence="2" id="KW-0472">Membrane</keyword>